<dbReference type="OrthoDB" id="4373506at2"/>
<dbReference type="AlphaFoldDB" id="L7KNJ1"/>
<evidence type="ECO:0000313" key="4">
    <source>
        <dbReference type="Proteomes" id="UP000010988"/>
    </source>
</evidence>
<accession>L7KNJ1</accession>
<sequence>MTRSDSGEQGAGAIEPEWEAFTRRLRFRLRALERGDVIEITSTNPSDGPVRLTFTVTGSRKVRCTLGRDMLIHVRPPDDPLYVRDRSISMLELGYHRMRSGSEILESGRRGVDVLAATVVRTLREVWDFDDPSVFAVSESHATPTTTPKTVQPLPITSDGSGRRRTVDVRLTATPTTAATAADATHLLDLARDTLVACGVELIDVDDTAVRFDVGGFYTKLIVSPYALRLEFCTIIAHGTPDMTLLGAVVAEHSSRWPDVSIVVAKDHVFAVRALDAVVFHPSNLLAAVTAWATFIEEGAIDIVEQLHPELTERDDVGVEVMPTGLTALIDEYSATPGGLTATEIMRRSRANTPMLRRYVRICAEHLEALEAGTVSSSDSDATQQDWAQLLRRIRAFMPVLTEAIAVSAEANGWWEQAA</sequence>
<evidence type="ECO:0000256" key="1">
    <source>
        <dbReference type="SAM" id="MobiDB-lite"/>
    </source>
</evidence>
<dbReference type="eggNOG" id="ENOG5031VT9">
    <property type="taxonomic scope" value="Bacteria"/>
</dbReference>
<organism evidence="3 4">
    <name type="scientific">Gordonia aichiensis NBRC 108223</name>
    <dbReference type="NCBI Taxonomy" id="1220583"/>
    <lineage>
        <taxon>Bacteria</taxon>
        <taxon>Bacillati</taxon>
        <taxon>Actinomycetota</taxon>
        <taxon>Actinomycetes</taxon>
        <taxon>Mycobacteriales</taxon>
        <taxon>Gordoniaceae</taxon>
        <taxon>Gordonia</taxon>
    </lineage>
</organism>
<protein>
    <recommendedName>
        <fullName evidence="2">TY-Chap N-terminal domain-containing protein</fullName>
    </recommendedName>
</protein>
<dbReference type="STRING" id="1220583.GOACH_14_00120"/>
<reference evidence="3 4" key="1">
    <citation type="submission" date="2012-12" db="EMBL/GenBank/DDBJ databases">
        <title>Whole genome shotgun sequence of Gordonia aichiensis NBRC 108223.</title>
        <authorList>
            <person name="Isaki-Nakamura S."/>
            <person name="Hosoyama A."/>
            <person name="Tsuchikane K."/>
            <person name="Ando Y."/>
            <person name="Baba S."/>
            <person name="Ohji S."/>
            <person name="Hamada M."/>
            <person name="Tamura T."/>
            <person name="Yamazoe A."/>
            <person name="Yamazaki S."/>
            <person name="Fujita N."/>
        </authorList>
    </citation>
    <scope>NUCLEOTIDE SEQUENCE [LARGE SCALE GENOMIC DNA]</scope>
    <source>
        <strain evidence="3 4">NBRC 108223</strain>
    </source>
</reference>
<feature type="domain" description="TY-Chap N-terminal" evidence="2">
    <location>
        <begin position="17"/>
        <end position="133"/>
    </location>
</feature>
<dbReference type="EMBL" id="BANR01000014">
    <property type="protein sequence ID" value="GAC49497.1"/>
    <property type="molecule type" value="Genomic_DNA"/>
</dbReference>
<evidence type="ECO:0000259" key="2">
    <source>
        <dbReference type="Pfam" id="PF22552"/>
    </source>
</evidence>
<dbReference type="Pfam" id="PF22552">
    <property type="entry name" value="TY-Chap3"/>
    <property type="match status" value="1"/>
</dbReference>
<name>L7KNJ1_9ACTN</name>
<dbReference type="InterPro" id="IPR054344">
    <property type="entry name" value="TY-Chap_N"/>
</dbReference>
<gene>
    <name evidence="3" type="ORF">GOACH_14_00120</name>
</gene>
<dbReference type="RefSeq" id="WP_005175718.1">
    <property type="nucleotide sequence ID" value="NZ_BANR01000014.1"/>
</dbReference>
<feature type="region of interest" description="Disordered" evidence="1">
    <location>
        <begin position="140"/>
        <end position="162"/>
    </location>
</feature>
<evidence type="ECO:0000313" key="3">
    <source>
        <dbReference type="EMBL" id="GAC49497.1"/>
    </source>
</evidence>
<keyword evidence="4" id="KW-1185">Reference proteome</keyword>
<proteinExistence type="predicted"/>
<dbReference type="Proteomes" id="UP000010988">
    <property type="component" value="Unassembled WGS sequence"/>
</dbReference>
<feature type="compositionally biased region" description="Polar residues" evidence="1">
    <location>
        <begin position="140"/>
        <end position="150"/>
    </location>
</feature>
<comment type="caution">
    <text evidence="3">The sequence shown here is derived from an EMBL/GenBank/DDBJ whole genome shotgun (WGS) entry which is preliminary data.</text>
</comment>